<keyword evidence="6 9" id="KW-1133">Transmembrane helix</keyword>
<evidence type="ECO:0000256" key="9">
    <source>
        <dbReference type="SAM" id="Phobius"/>
    </source>
</evidence>
<comment type="function">
    <text evidence="8">The phosphoenolpyruvate-dependent sugar phosphotransferase system (PTS), a major carbohydrate active -transport system, catalyzes the phosphorylation of incoming sugar substrates concomitant with their translocation across the cell membrane.</text>
</comment>
<organism evidence="11 12">
    <name type="scientific">Fundicoccus ignavus</name>
    <dbReference type="NCBI Taxonomy" id="2664442"/>
    <lineage>
        <taxon>Bacteria</taxon>
        <taxon>Bacillati</taxon>
        <taxon>Bacillota</taxon>
        <taxon>Bacilli</taxon>
        <taxon>Lactobacillales</taxon>
        <taxon>Aerococcaceae</taxon>
        <taxon>Fundicoccus</taxon>
    </lineage>
</organism>
<sequence length="445" mass="48365">MFDKIAQFLDEKLSTPMAKLAEQRHLRAIRDGIIATLPIIIVASMFMVIAFLPNSLPADWGFTQWIMEHQTKILLPYRVSMYIMTLYAVFGIGYSLAESYDLDGLSGAILSELAFLLTIIPTSIPAASEAVQELAANNVELADYLSAVPTGFHLPMANLGSGGMFIGILSAFLAVEIFRFTNKSGFKLSMPPQVPASVARSFEALTPTAIVLLLFATVTMFLEINVHGIVATIVSPLISASDTLPSVLIIIFLTGFFWVFGIHGASIVGSLARPLWLILLEENTTAFVAGEAVQNIAAEPFYQWFIWIGGSGATLGLAILLAFRSKSTYGSTLGKTSLVPAIFNINEPMIFGVPIVLNPVLMIPFIFIPVINGVIAWLATVWGWVNPVVANAPWTLPGPIGAFLATGNDWRALVLNALLILLSVALYYPFFRIYDNQLVTEETEG</sequence>
<accession>A0A844BXJ8</accession>
<reference evidence="11 12" key="1">
    <citation type="submission" date="2019-11" db="EMBL/GenBank/DDBJ databases">
        <title>Characterisation of Fundicoccus ignavus gen. nov. sp. nov., a novel genus of the family Aerococcaceae isolated from bulk tank milk.</title>
        <authorList>
            <person name="Siebert A."/>
            <person name="Huptas C."/>
            <person name="Wenning M."/>
            <person name="Scherer S."/>
            <person name="Doll E.V."/>
        </authorList>
    </citation>
    <scope>NUCLEOTIDE SEQUENCE [LARGE SCALE GENOMIC DNA]</scope>
    <source>
        <strain evidence="11 12">DSM 109653</strain>
    </source>
</reference>
<keyword evidence="7 8" id="KW-0472">Membrane</keyword>
<evidence type="ECO:0000256" key="4">
    <source>
        <dbReference type="ARBA" id="ARBA00022597"/>
    </source>
</evidence>
<dbReference type="RefSeq" id="WP_153861592.1">
    <property type="nucleotide sequence ID" value="NZ_WJQR01000003.1"/>
</dbReference>
<evidence type="ECO:0000259" key="10">
    <source>
        <dbReference type="PROSITE" id="PS51105"/>
    </source>
</evidence>
<keyword evidence="5 9" id="KW-0812">Transmembrane</keyword>
<evidence type="ECO:0000256" key="2">
    <source>
        <dbReference type="ARBA" id="ARBA00022448"/>
    </source>
</evidence>
<keyword evidence="2 8" id="KW-0813">Transport</keyword>
<gene>
    <name evidence="11" type="ORF">GIY11_03965</name>
</gene>
<dbReference type="PANTHER" id="PTHR33989:SF11">
    <property type="entry name" value="LICHENAN PERMEASE IIC COMPONENT"/>
    <property type="match status" value="1"/>
</dbReference>
<dbReference type="Pfam" id="PF02378">
    <property type="entry name" value="PTS_EIIC"/>
    <property type="match status" value="1"/>
</dbReference>
<feature type="transmembrane region" description="Helical" evidence="9">
    <location>
        <begin position="104"/>
        <end position="124"/>
    </location>
</feature>
<keyword evidence="4 8" id="KW-0762">Sugar transport</keyword>
<dbReference type="Proteomes" id="UP000469870">
    <property type="component" value="Unassembled WGS sequence"/>
</dbReference>
<feature type="transmembrane region" description="Helical" evidence="9">
    <location>
        <begin position="33"/>
        <end position="52"/>
    </location>
</feature>
<dbReference type="GO" id="GO:0008982">
    <property type="term" value="F:protein-N(PI)-phosphohistidine-sugar phosphotransferase activity"/>
    <property type="evidence" value="ECO:0007669"/>
    <property type="project" value="UniProtKB-UniRule"/>
</dbReference>
<feature type="transmembrane region" description="Helical" evidence="9">
    <location>
        <begin position="410"/>
        <end position="428"/>
    </location>
</feature>
<keyword evidence="3 8" id="KW-1003">Cell membrane</keyword>
<protein>
    <recommendedName>
        <fullName evidence="8">Permease IIC component</fullName>
    </recommendedName>
</protein>
<comment type="caution">
    <text evidence="11">The sequence shown here is derived from an EMBL/GenBank/DDBJ whole genome shotgun (WGS) entry which is preliminary data.</text>
</comment>
<dbReference type="PIRSF" id="PIRSF006351">
    <property type="entry name" value="PTS_EIIC-Cellobiose"/>
    <property type="match status" value="1"/>
</dbReference>
<evidence type="ECO:0000256" key="6">
    <source>
        <dbReference type="ARBA" id="ARBA00022989"/>
    </source>
</evidence>
<dbReference type="EMBL" id="WJQR01000003">
    <property type="protein sequence ID" value="MRI81167.1"/>
    <property type="molecule type" value="Genomic_DNA"/>
</dbReference>
<evidence type="ECO:0000256" key="7">
    <source>
        <dbReference type="ARBA" id="ARBA00023136"/>
    </source>
</evidence>
<dbReference type="InterPro" id="IPR004501">
    <property type="entry name" value="PTS_EIIC_3"/>
</dbReference>
<evidence type="ECO:0000256" key="8">
    <source>
        <dbReference type="PIRNR" id="PIRNR006351"/>
    </source>
</evidence>
<feature type="transmembrane region" description="Helical" evidence="9">
    <location>
        <begin position="159"/>
        <end position="178"/>
    </location>
</feature>
<evidence type="ECO:0000256" key="5">
    <source>
        <dbReference type="ARBA" id="ARBA00022692"/>
    </source>
</evidence>
<dbReference type="AlphaFoldDB" id="A0A844BXJ8"/>
<feature type="transmembrane region" description="Helical" evidence="9">
    <location>
        <begin position="360"/>
        <end position="385"/>
    </location>
</feature>
<proteinExistence type="predicted"/>
<dbReference type="PANTHER" id="PTHR33989">
    <property type="match status" value="1"/>
</dbReference>
<evidence type="ECO:0000256" key="3">
    <source>
        <dbReference type="ARBA" id="ARBA00022475"/>
    </source>
</evidence>
<dbReference type="InterPro" id="IPR003352">
    <property type="entry name" value="PTS_EIIC"/>
</dbReference>
<feature type="transmembrane region" description="Helical" evidence="9">
    <location>
        <begin position="304"/>
        <end position="323"/>
    </location>
</feature>
<name>A0A844BXJ8_9LACT</name>
<dbReference type="PROSITE" id="PS51105">
    <property type="entry name" value="PTS_EIIC_TYPE_3"/>
    <property type="match status" value="1"/>
</dbReference>
<evidence type="ECO:0000313" key="12">
    <source>
        <dbReference type="Proteomes" id="UP000469870"/>
    </source>
</evidence>
<evidence type="ECO:0000313" key="11">
    <source>
        <dbReference type="EMBL" id="MRI81167.1"/>
    </source>
</evidence>
<evidence type="ECO:0000256" key="1">
    <source>
        <dbReference type="ARBA" id="ARBA00004651"/>
    </source>
</evidence>
<dbReference type="GO" id="GO:0009401">
    <property type="term" value="P:phosphoenolpyruvate-dependent sugar phosphotransferase system"/>
    <property type="evidence" value="ECO:0007669"/>
    <property type="project" value="InterPro"/>
</dbReference>
<dbReference type="InterPro" id="IPR051088">
    <property type="entry name" value="PTS_Sugar-EIIC/EIIB"/>
</dbReference>
<dbReference type="GO" id="GO:0005886">
    <property type="term" value="C:plasma membrane"/>
    <property type="evidence" value="ECO:0007669"/>
    <property type="project" value="UniProtKB-SubCell"/>
</dbReference>
<dbReference type="GO" id="GO:1901264">
    <property type="term" value="P:carbohydrate derivative transport"/>
    <property type="evidence" value="ECO:0007669"/>
    <property type="project" value="TreeGrafter"/>
</dbReference>
<dbReference type="NCBIfam" id="TIGR00410">
    <property type="entry name" value="lacE"/>
    <property type="match status" value="1"/>
</dbReference>
<feature type="domain" description="PTS EIIC type-3" evidence="10">
    <location>
        <begin position="9"/>
        <end position="430"/>
    </location>
</feature>
<feature type="transmembrane region" description="Helical" evidence="9">
    <location>
        <begin position="247"/>
        <end position="272"/>
    </location>
</feature>
<dbReference type="InterPro" id="IPR004796">
    <property type="entry name" value="PTS_IIC_cello"/>
</dbReference>
<comment type="subcellular location">
    <subcellularLocation>
        <location evidence="1">Cell membrane</location>
        <topology evidence="1">Multi-pass membrane protein</topology>
    </subcellularLocation>
</comment>
<feature type="transmembrane region" description="Helical" evidence="9">
    <location>
        <begin position="79"/>
        <end position="97"/>
    </location>
</feature>